<dbReference type="AlphaFoldDB" id="A0A1I6UND5"/>
<organism evidence="1 2">
    <name type="scientific">Halostagnicola kamekurae</name>
    <dbReference type="NCBI Taxonomy" id="619731"/>
    <lineage>
        <taxon>Archaea</taxon>
        <taxon>Methanobacteriati</taxon>
        <taxon>Methanobacteriota</taxon>
        <taxon>Stenosarchaea group</taxon>
        <taxon>Halobacteria</taxon>
        <taxon>Halobacteriales</taxon>
        <taxon>Natrialbaceae</taxon>
        <taxon>Halostagnicola</taxon>
    </lineage>
</organism>
<accession>A0A1I6UND5</accession>
<dbReference type="Proteomes" id="UP000199199">
    <property type="component" value="Unassembled WGS sequence"/>
</dbReference>
<keyword evidence="2" id="KW-1185">Reference proteome</keyword>
<dbReference type="EMBL" id="FOZS01000005">
    <property type="protein sequence ID" value="SFT02908.1"/>
    <property type="molecule type" value="Genomic_DNA"/>
</dbReference>
<gene>
    <name evidence="1" type="ORF">SAMN04488556_3954</name>
</gene>
<evidence type="ECO:0000313" key="2">
    <source>
        <dbReference type="Proteomes" id="UP000199199"/>
    </source>
</evidence>
<protein>
    <submittedName>
        <fullName evidence="1">Uncharacterized protein</fullName>
    </submittedName>
</protein>
<name>A0A1I6UND5_9EURY</name>
<dbReference type="RefSeq" id="WP_139231234.1">
    <property type="nucleotide sequence ID" value="NZ_FOZS01000005.1"/>
</dbReference>
<evidence type="ECO:0000313" key="1">
    <source>
        <dbReference type="EMBL" id="SFT02908.1"/>
    </source>
</evidence>
<proteinExistence type="predicted"/>
<reference evidence="2" key="1">
    <citation type="submission" date="2016-10" db="EMBL/GenBank/DDBJ databases">
        <authorList>
            <person name="Varghese N."/>
            <person name="Submissions S."/>
        </authorList>
    </citation>
    <scope>NUCLEOTIDE SEQUENCE [LARGE SCALE GENOMIC DNA]</scope>
    <source>
        <strain evidence="2">DSM 22427</strain>
    </source>
</reference>
<sequence length="251" mass="28089">MGQDPFRDLHEASLFTNTNVGAFREFHHRRLDALRKPSCDIKAVEHGAVIVNVAAPEFLENSAGDHIDPVELMNNHEKWPTISRGKRTGEHASLDHCGIIAVNKATHEGRESVTRIDRHGILESVSTTIFSNRNQSGDRSLLSTSKLEQGLVEVVGTYTDRVRDGVQENTLVIVSYVNLENAGIFQNSGPNRHPDIKGSIIRTPVTSLGTASIRDELIPVIRPLWNAVGDQQSRHMNNGEWEYEPKQQFDW</sequence>
<dbReference type="OrthoDB" id="380769at2157"/>